<feature type="compositionally biased region" description="Low complexity" evidence="1">
    <location>
        <begin position="55"/>
        <end position="68"/>
    </location>
</feature>
<comment type="caution">
    <text evidence="3">The sequence shown here is derived from an EMBL/GenBank/DDBJ whole genome shotgun (WGS) entry which is preliminary data.</text>
</comment>
<evidence type="ECO:0000313" key="3">
    <source>
        <dbReference type="EMBL" id="OLL25517.1"/>
    </source>
</evidence>
<organism evidence="3 4">
    <name type="scientific">Neolecta irregularis (strain DAH-3)</name>
    <dbReference type="NCBI Taxonomy" id="1198029"/>
    <lineage>
        <taxon>Eukaryota</taxon>
        <taxon>Fungi</taxon>
        <taxon>Dikarya</taxon>
        <taxon>Ascomycota</taxon>
        <taxon>Taphrinomycotina</taxon>
        <taxon>Neolectales</taxon>
        <taxon>Neolectaceae</taxon>
        <taxon>Neolecta</taxon>
    </lineage>
</organism>
<feature type="signal peptide" evidence="2">
    <location>
        <begin position="1"/>
        <end position="22"/>
    </location>
</feature>
<feature type="chain" id="PRO_5012662574" evidence="2">
    <location>
        <begin position="23"/>
        <end position="287"/>
    </location>
</feature>
<protein>
    <submittedName>
        <fullName evidence="3">Uncharacterized protein</fullName>
    </submittedName>
</protein>
<evidence type="ECO:0000256" key="2">
    <source>
        <dbReference type="SAM" id="SignalP"/>
    </source>
</evidence>
<name>A0A1U7LS78_NEOID</name>
<proteinExistence type="predicted"/>
<evidence type="ECO:0000313" key="4">
    <source>
        <dbReference type="Proteomes" id="UP000186594"/>
    </source>
</evidence>
<dbReference type="EMBL" id="LXFE01000385">
    <property type="protein sequence ID" value="OLL25517.1"/>
    <property type="molecule type" value="Genomic_DNA"/>
</dbReference>
<gene>
    <name evidence="3" type="ORF">NEOLI_004549</name>
</gene>
<feature type="region of interest" description="Disordered" evidence="1">
    <location>
        <begin position="43"/>
        <end position="139"/>
    </location>
</feature>
<evidence type="ECO:0000256" key="1">
    <source>
        <dbReference type="SAM" id="MobiDB-lite"/>
    </source>
</evidence>
<keyword evidence="2" id="KW-0732">Signal</keyword>
<sequence length="287" mass="30259">MKLSTTSAALFALFSIFTSTLALPADNDDFDLESFDDDIADTGSLKTNEPSTPVSIPLAKPSSASLPPTVKSLPVTTTSKLPSASAAGQPLATFPSSSKTKENPDKAVSIVSPPPKAQLQLNPTSTKTPSSLSSVVQKSSTQENLASKQLASLPQSQQAVGTIGIPNQSKQPLVGDTLIEKIPLAVPALPQVVGCQFHAAQFHYFLLSFFQGISLGYDLATSLSQLTDPSRQFKASLDANISIAGYPTLLAYFQASVQSVKSYALSINQQCGTCDSVYDILQKLAYP</sequence>
<keyword evidence="4" id="KW-1185">Reference proteome</keyword>
<accession>A0A1U7LS78</accession>
<feature type="compositionally biased region" description="Polar residues" evidence="1">
    <location>
        <begin position="44"/>
        <end position="54"/>
    </location>
</feature>
<dbReference type="Proteomes" id="UP000186594">
    <property type="component" value="Unassembled WGS sequence"/>
</dbReference>
<dbReference type="AlphaFoldDB" id="A0A1U7LS78"/>
<feature type="compositionally biased region" description="Low complexity" evidence="1">
    <location>
        <begin position="123"/>
        <end position="139"/>
    </location>
</feature>
<reference evidence="3 4" key="1">
    <citation type="submission" date="2016-04" db="EMBL/GenBank/DDBJ databases">
        <title>Evolutionary innovation and constraint leading to complex multicellularity in the Ascomycota.</title>
        <authorList>
            <person name="Cisse O."/>
            <person name="Nguyen A."/>
            <person name="Hewitt D.A."/>
            <person name="Jedd G."/>
            <person name="Stajich J.E."/>
        </authorList>
    </citation>
    <scope>NUCLEOTIDE SEQUENCE [LARGE SCALE GENOMIC DNA]</scope>
    <source>
        <strain evidence="3 4">DAH-3</strain>
    </source>
</reference>